<dbReference type="GO" id="GO:0008965">
    <property type="term" value="F:phosphoenolpyruvate-protein phosphotransferase activity"/>
    <property type="evidence" value="ECO:0007669"/>
    <property type="project" value="UniProtKB-EC"/>
</dbReference>
<dbReference type="Proteomes" id="UP000250991">
    <property type="component" value="Unassembled WGS sequence"/>
</dbReference>
<proteinExistence type="predicted"/>
<dbReference type="Pfam" id="PF02896">
    <property type="entry name" value="PEP-utilizers_C"/>
    <property type="match status" value="1"/>
</dbReference>
<accession>A0A2X3M9C5</accession>
<reference evidence="2 3" key="1">
    <citation type="submission" date="2018-06" db="EMBL/GenBank/DDBJ databases">
        <authorList>
            <consortium name="Pathogen Informatics"/>
            <person name="Doyle S."/>
        </authorList>
    </citation>
    <scope>NUCLEOTIDE SEQUENCE [LARGE SCALE GENOMIC DNA]</scope>
    <source>
        <strain evidence="2 3">NCTC8009</strain>
    </source>
</reference>
<dbReference type="InterPro" id="IPR000121">
    <property type="entry name" value="PEP_util_C"/>
</dbReference>
<protein>
    <submittedName>
        <fullName evidence="2">Multiphosphoryl transfer protein 2 [includes phosphoenolpyruvate-protein phosphotransferasephosphocarrier protein Hpr fructose-like specific PTS system EIIA component]</fullName>
        <ecNumber evidence="2">2.7.3.9</ecNumber>
    </submittedName>
</protein>
<organism evidence="2 3">
    <name type="scientific">Escherichia coli</name>
    <dbReference type="NCBI Taxonomy" id="562"/>
    <lineage>
        <taxon>Bacteria</taxon>
        <taxon>Pseudomonadati</taxon>
        <taxon>Pseudomonadota</taxon>
        <taxon>Gammaproteobacteria</taxon>
        <taxon>Enterobacterales</taxon>
        <taxon>Enterobacteriaceae</taxon>
        <taxon>Escherichia</taxon>
    </lineage>
</organism>
<feature type="domain" description="PEP-utilising enzyme C-terminal" evidence="1">
    <location>
        <begin position="10"/>
        <end position="51"/>
    </location>
</feature>
<evidence type="ECO:0000259" key="1">
    <source>
        <dbReference type="Pfam" id="PF02896"/>
    </source>
</evidence>
<evidence type="ECO:0000313" key="2">
    <source>
        <dbReference type="EMBL" id="SQD07839.1"/>
    </source>
</evidence>
<evidence type="ECO:0000313" key="3">
    <source>
        <dbReference type="Proteomes" id="UP000250991"/>
    </source>
</evidence>
<gene>
    <name evidence="2" type="primary">ptsA_2</name>
    <name evidence="2" type="ORF">NCTC8009_08492</name>
</gene>
<dbReference type="AlphaFoldDB" id="A0A2X3M9C5"/>
<dbReference type="EC" id="2.7.3.9" evidence="2"/>
<keyword evidence="2" id="KW-0670">Pyruvate</keyword>
<name>A0A2X3M9C5_ECOLX</name>
<keyword evidence="2" id="KW-0808">Transferase</keyword>
<sequence>MHRPKASLLQTFFVQALESANDAALLCALMDIGGDKPVDYLNIPAEANPFLRLSRCAYL</sequence>
<dbReference type="EMBL" id="UARW01000010">
    <property type="protein sequence ID" value="SQD07839.1"/>
    <property type="molecule type" value="Genomic_DNA"/>
</dbReference>